<evidence type="ECO:0000256" key="2">
    <source>
        <dbReference type="ARBA" id="ARBA00022842"/>
    </source>
</evidence>
<proteinExistence type="predicted"/>
<dbReference type="GO" id="GO:0032259">
    <property type="term" value="P:methylation"/>
    <property type="evidence" value="ECO:0007669"/>
    <property type="project" value="UniProtKB-KW"/>
</dbReference>
<dbReference type="GO" id="GO:0008168">
    <property type="term" value="F:methyltransferase activity"/>
    <property type="evidence" value="ECO:0007669"/>
    <property type="project" value="UniProtKB-KW"/>
</dbReference>
<dbReference type="AlphaFoldDB" id="A0A7G8PAL9"/>
<dbReference type="EMBL" id="CP059894">
    <property type="protein sequence ID" value="QNJ91385.1"/>
    <property type="molecule type" value="Genomic_DNA"/>
</dbReference>
<dbReference type="InterPro" id="IPR042086">
    <property type="entry name" value="MeTrfase_capping"/>
</dbReference>
<dbReference type="Gene3D" id="3.40.50.150">
    <property type="entry name" value="Vaccinia Virus protein VP39"/>
    <property type="match status" value="1"/>
</dbReference>
<dbReference type="InterPro" id="IPR005299">
    <property type="entry name" value="MeTrfase_7"/>
</dbReference>
<sequence>MSAVRRCVPRRRTTVIKVSSSSRESSVVVRPTPPGSAFYTAGSRLQAAGLKRAITLFEQAAQVVPIPAAPRPIVLADYGAANGHNSLLPISAAIAVLRQRTRTEHSIMVTHTDVPDNDFSALFRILAEDPDSYLKKDHAAYASAVGRSYYAQIIPSNSVNLGWSAWSVLWLGRVPAPVPDHIHASFSADAEVRAAHQKQAAFDWHEFVAFRGRELCPGGRAVVLTMAVSEDGEFGYRPVLQALMAELTELAARGVITDAELSRMNIPIAGRRAADFHSPFAPSGRLEQLAIEHLEVFDAEDRFWHQYQIDGDARHFGAEWAAFMRAAVFPALTGVLPADRRLVFADALEAGVAARLAAAPEQIRIPLAVVVLHKRPKTY</sequence>
<evidence type="ECO:0000256" key="1">
    <source>
        <dbReference type="ARBA" id="ARBA00022723"/>
    </source>
</evidence>
<keyword evidence="2" id="KW-0460">Magnesium</keyword>
<protein>
    <submittedName>
        <fullName evidence="3">SAM-dependent methyltransferase</fullName>
    </submittedName>
</protein>
<dbReference type="PANTHER" id="PTHR31009">
    <property type="entry name" value="S-ADENOSYL-L-METHIONINE:CARBOXYL METHYLTRANSFERASE FAMILY PROTEIN"/>
    <property type="match status" value="1"/>
</dbReference>
<keyword evidence="3" id="KW-0808">Transferase</keyword>
<name>A0A7G8PAL9_9MYCO</name>
<organism evidence="3 4">
    <name type="scientific">Mycolicibacterium fluoranthenivorans</name>
    <dbReference type="NCBI Taxonomy" id="258505"/>
    <lineage>
        <taxon>Bacteria</taxon>
        <taxon>Bacillati</taxon>
        <taxon>Actinomycetota</taxon>
        <taxon>Actinomycetes</taxon>
        <taxon>Mycobacteriales</taxon>
        <taxon>Mycobacteriaceae</taxon>
        <taxon>Mycolicibacterium</taxon>
    </lineage>
</organism>
<dbReference type="Proteomes" id="UP000515498">
    <property type="component" value="Chromosome"/>
</dbReference>
<dbReference type="KEGG" id="mflu:HZU40_24750"/>
<keyword evidence="3" id="KW-0489">Methyltransferase</keyword>
<reference evidence="3 4" key="1">
    <citation type="submission" date="2020-07" db="EMBL/GenBank/DDBJ databases">
        <title>Draft genome sequence of four isobutane-metabolizing strains capable of cometabolically degrading diverse ether contaminants.</title>
        <authorList>
            <person name="Chen W."/>
            <person name="Faulkner N."/>
            <person name="Smith C."/>
            <person name="Hyman M."/>
        </authorList>
    </citation>
    <scope>NUCLEOTIDE SEQUENCE [LARGE SCALE GENOMIC DNA]</scope>
    <source>
        <strain evidence="3 4">2A</strain>
    </source>
</reference>
<dbReference type="SUPFAM" id="SSF53335">
    <property type="entry name" value="S-adenosyl-L-methionine-dependent methyltransferases"/>
    <property type="match status" value="1"/>
</dbReference>
<dbReference type="GO" id="GO:0046872">
    <property type="term" value="F:metal ion binding"/>
    <property type="evidence" value="ECO:0007669"/>
    <property type="project" value="UniProtKB-KW"/>
</dbReference>
<gene>
    <name evidence="3" type="ORF">HZU40_24750</name>
</gene>
<evidence type="ECO:0000313" key="3">
    <source>
        <dbReference type="EMBL" id="QNJ91385.1"/>
    </source>
</evidence>
<accession>A0A7G8PAL9</accession>
<dbReference type="Pfam" id="PF03492">
    <property type="entry name" value="Methyltransf_7"/>
    <property type="match status" value="1"/>
</dbReference>
<dbReference type="Gene3D" id="1.10.1200.270">
    <property type="entry name" value="Methyltransferase, alpha-helical capping domain"/>
    <property type="match status" value="1"/>
</dbReference>
<evidence type="ECO:0000313" key="4">
    <source>
        <dbReference type="Proteomes" id="UP000515498"/>
    </source>
</evidence>
<keyword evidence="1" id="KW-0479">Metal-binding</keyword>
<dbReference type="InterPro" id="IPR029063">
    <property type="entry name" value="SAM-dependent_MTases_sf"/>
</dbReference>